<dbReference type="AlphaFoldDB" id="A0AAD4UY26"/>
<dbReference type="Proteomes" id="UP001054821">
    <property type="component" value="Chromosome 8"/>
</dbReference>
<keyword evidence="2" id="KW-1185">Reference proteome</keyword>
<evidence type="ECO:0000313" key="2">
    <source>
        <dbReference type="Proteomes" id="UP001054821"/>
    </source>
</evidence>
<protein>
    <submittedName>
        <fullName evidence="1">Uncharacterized protein</fullName>
    </submittedName>
</protein>
<comment type="caution">
    <text evidence="1">The sequence shown here is derived from an EMBL/GenBank/DDBJ whole genome shotgun (WGS) entry which is preliminary data.</text>
</comment>
<accession>A0AAD4UY26</accession>
<evidence type="ECO:0000313" key="1">
    <source>
        <dbReference type="EMBL" id="KAI5313862.1"/>
    </source>
</evidence>
<proteinExistence type="predicted"/>
<reference evidence="1 2" key="1">
    <citation type="journal article" date="2022" name="G3 (Bethesda)">
        <title>Whole-genome sequence and methylome profiling of the almond [Prunus dulcis (Mill.) D.A. Webb] cultivar 'Nonpareil'.</title>
        <authorList>
            <person name="D'Amico-Willman K.M."/>
            <person name="Ouma W.Z."/>
            <person name="Meulia T."/>
            <person name="Sideli G.M."/>
            <person name="Gradziel T.M."/>
            <person name="Fresnedo-Ramirez J."/>
        </authorList>
    </citation>
    <scope>NUCLEOTIDE SEQUENCE [LARGE SCALE GENOMIC DNA]</scope>
    <source>
        <strain evidence="1">Clone GOH B32 T37-40</strain>
    </source>
</reference>
<name>A0AAD4UY26_PRUDU</name>
<gene>
    <name evidence="1" type="ORF">L3X38_043038</name>
</gene>
<sequence length="136" mass="15141">MAYNDLTILKYRLRAAIHSVKTCTSLGILGSGIFHNTSTFNGLGSMPRLFTICPKDCPDETPNAHFFGLSHMRRPCTPPRQFSIEDSLCAKEIVDQDGKSSLLSPVKAFDSVVLAIYEVLQILRFSVFRFALLLLS</sequence>
<dbReference type="EMBL" id="JAJFAZ020000008">
    <property type="protein sequence ID" value="KAI5313862.1"/>
    <property type="molecule type" value="Genomic_DNA"/>
</dbReference>
<organism evidence="1 2">
    <name type="scientific">Prunus dulcis</name>
    <name type="common">Almond</name>
    <name type="synonym">Amygdalus dulcis</name>
    <dbReference type="NCBI Taxonomy" id="3755"/>
    <lineage>
        <taxon>Eukaryota</taxon>
        <taxon>Viridiplantae</taxon>
        <taxon>Streptophyta</taxon>
        <taxon>Embryophyta</taxon>
        <taxon>Tracheophyta</taxon>
        <taxon>Spermatophyta</taxon>
        <taxon>Magnoliopsida</taxon>
        <taxon>eudicotyledons</taxon>
        <taxon>Gunneridae</taxon>
        <taxon>Pentapetalae</taxon>
        <taxon>rosids</taxon>
        <taxon>fabids</taxon>
        <taxon>Rosales</taxon>
        <taxon>Rosaceae</taxon>
        <taxon>Amygdaloideae</taxon>
        <taxon>Amygdaleae</taxon>
        <taxon>Prunus</taxon>
    </lineage>
</organism>